<name>A0A5B7FBW4_PORTR</name>
<reference evidence="1 2" key="1">
    <citation type="submission" date="2019-05" db="EMBL/GenBank/DDBJ databases">
        <title>Another draft genome of Portunus trituberculatus and its Hox gene families provides insights of decapod evolution.</title>
        <authorList>
            <person name="Jeong J.-H."/>
            <person name="Song I."/>
            <person name="Kim S."/>
            <person name="Choi T."/>
            <person name="Kim D."/>
            <person name="Ryu S."/>
            <person name="Kim W."/>
        </authorList>
    </citation>
    <scope>NUCLEOTIDE SEQUENCE [LARGE SCALE GENOMIC DNA]</scope>
    <source>
        <tissue evidence="1">Muscle</tissue>
    </source>
</reference>
<comment type="caution">
    <text evidence="1">The sequence shown here is derived from an EMBL/GenBank/DDBJ whole genome shotgun (WGS) entry which is preliminary data.</text>
</comment>
<gene>
    <name evidence="1" type="ORF">E2C01_037621</name>
</gene>
<accession>A0A5B7FBW4</accession>
<evidence type="ECO:0000313" key="1">
    <source>
        <dbReference type="EMBL" id="MPC43962.1"/>
    </source>
</evidence>
<keyword evidence="2" id="KW-1185">Reference proteome</keyword>
<dbReference type="Proteomes" id="UP000324222">
    <property type="component" value="Unassembled WGS sequence"/>
</dbReference>
<dbReference type="AlphaFoldDB" id="A0A5B7FBW4"/>
<dbReference type="EMBL" id="VSRR010006064">
    <property type="protein sequence ID" value="MPC43962.1"/>
    <property type="molecule type" value="Genomic_DNA"/>
</dbReference>
<protein>
    <submittedName>
        <fullName evidence="1">Uncharacterized protein</fullName>
    </submittedName>
</protein>
<evidence type="ECO:0000313" key="2">
    <source>
        <dbReference type="Proteomes" id="UP000324222"/>
    </source>
</evidence>
<sequence>MARGSQCRTTPDAMEHFLLQCPRFHSQLLNTLHYASRLSALAITTLGRPSGGLRCPPVLATCCPSPYLCLLEEDRPATTPMIPTQDYPRAHKNP</sequence>
<proteinExistence type="predicted"/>
<organism evidence="1 2">
    <name type="scientific">Portunus trituberculatus</name>
    <name type="common">Swimming crab</name>
    <name type="synonym">Neptunus trituberculatus</name>
    <dbReference type="NCBI Taxonomy" id="210409"/>
    <lineage>
        <taxon>Eukaryota</taxon>
        <taxon>Metazoa</taxon>
        <taxon>Ecdysozoa</taxon>
        <taxon>Arthropoda</taxon>
        <taxon>Crustacea</taxon>
        <taxon>Multicrustacea</taxon>
        <taxon>Malacostraca</taxon>
        <taxon>Eumalacostraca</taxon>
        <taxon>Eucarida</taxon>
        <taxon>Decapoda</taxon>
        <taxon>Pleocyemata</taxon>
        <taxon>Brachyura</taxon>
        <taxon>Eubrachyura</taxon>
        <taxon>Portunoidea</taxon>
        <taxon>Portunidae</taxon>
        <taxon>Portuninae</taxon>
        <taxon>Portunus</taxon>
    </lineage>
</organism>